<dbReference type="InterPro" id="IPR017853">
    <property type="entry name" value="GH"/>
</dbReference>
<dbReference type="Gene3D" id="3.20.20.80">
    <property type="entry name" value="Glycosidases"/>
    <property type="match status" value="2"/>
</dbReference>
<sequence length="1047" mass="113078">MSVAAVELGALLEPDLESRTDQHGPAARARWARLGRRGAAASLAATAALAVAWLASAAAERRPPAAEIGAELQGVVGLSADEAVRRKARMDRLRNLGAHRWGVNIHFTGDHQDEIAALSKGFKMTRVDLFWHKAERVKGQFDFAQWDQLVESLQRNGVQPMFILCYGNPLYGCPDHPRTPFCQHKFANYAQQAMTHFKGKGIIWELYNEPNGFWAQYGKLKEEARVEYTALASNVMHRVRSDPQIRDEIVIGPATSGLDIDFIMVCVHHGLMQLFDGISAHPYRRAIPEDVMGSWSQLRQRLSRHPETSGMPLISSEWGWATCWQGKQPKACPARGAGTGDLITGVEQAARLARQWLIHDRTGISFSIWYDWKNDGGSGMNAEHNFGATQHNADYSRSWHTFAKPAYLAAMTLQTWLGNLSYVGDECKKMGNQGVFCLRYRRHNDPSGEYDRYAVWSMHGKSIKQVTINPPRCMRFIGMTGNSVPSKELHYCPDGKSTINMPVTSYPVYLIPEDDMPEEDIPTTTVTETLPTTTVVTMASSTVAPPAVPGTAAPTQAPTAVPTTEVPTATPTAMPTAMPAPTQAPTPTPTLPPTETAVIRFLKSSAATDLRADRVAWLQTMGSRRWGVGVDVGTFEPGEEAELANGFSTARLMVSWAVVEAEMGSYDFSVYDGVVSRLQREAVTVVASLCCGNALYGCDRYPGGSPRCREAYVAYARATLSHFRGLNVVWEVFDEPNTAWAYGEGVDKAAAQYALLLDALGQAVRLDANISTEVLVGPATAGIDTQFIAAVGDGDASAIKWLDGLSVKPAPVHADDDGNLMALAELAKRYAPKGQAPLAMLSTSSGWPACSDDLARSRACPSLGFGGAAVAADPSGAVPLQEQAARLARQWLVHDACNVSISIWSRWKDDGVDAEAPADNYGVVLRTASPLRPKPAYLAAVAMKRLFGRKKLVSSCSSSADLRCLAYASAGGAGPHSYAVWAVTGSQPRGLALRLGSCLAVVDMTFGQVGQVCPGGELDFVATPQPQYLVPCEESPSGRCEGAATTA</sequence>
<dbReference type="SUPFAM" id="SSF51445">
    <property type="entry name" value="(Trans)glycosidases"/>
    <property type="match status" value="2"/>
</dbReference>
<evidence type="ECO:0000256" key="1">
    <source>
        <dbReference type="SAM" id="MobiDB-lite"/>
    </source>
</evidence>
<keyword evidence="3" id="KW-1185">Reference proteome</keyword>
<dbReference type="Proteomes" id="UP001189429">
    <property type="component" value="Unassembled WGS sequence"/>
</dbReference>
<dbReference type="InterPro" id="IPR051923">
    <property type="entry name" value="Glycosyl_Hydrolase_39"/>
</dbReference>
<evidence type="ECO:0000313" key="3">
    <source>
        <dbReference type="Proteomes" id="UP001189429"/>
    </source>
</evidence>
<name>A0ABN9XRQ5_9DINO</name>
<dbReference type="EMBL" id="CAUYUJ010021087">
    <property type="protein sequence ID" value="CAK0902552.1"/>
    <property type="molecule type" value="Genomic_DNA"/>
</dbReference>
<feature type="region of interest" description="Disordered" evidence="1">
    <location>
        <begin position="546"/>
        <end position="567"/>
    </location>
</feature>
<proteinExistence type="predicted"/>
<reference evidence="2" key="1">
    <citation type="submission" date="2023-10" db="EMBL/GenBank/DDBJ databases">
        <authorList>
            <person name="Chen Y."/>
            <person name="Shah S."/>
            <person name="Dougan E. K."/>
            <person name="Thang M."/>
            <person name="Chan C."/>
        </authorList>
    </citation>
    <scope>NUCLEOTIDE SEQUENCE [LARGE SCALE GENOMIC DNA]</scope>
</reference>
<dbReference type="PANTHER" id="PTHR12631:SF10">
    <property type="entry name" value="BETA-XYLOSIDASE-LIKE PROTEIN-RELATED"/>
    <property type="match status" value="1"/>
</dbReference>
<protein>
    <recommendedName>
        <fullName evidence="4">Glycoside hydrolase family 5 domain-containing protein</fullName>
    </recommendedName>
</protein>
<dbReference type="PANTHER" id="PTHR12631">
    <property type="entry name" value="ALPHA-L-IDURONIDASE"/>
    <property type="match status" value="1"/>
</dbReference>
<gene>
    <name evidence="2" type="ORF">PCOR1329_LOCUS79139</name>
</gene>
<evidence type="ECO:0000313" key="2">
    <source>
        <dbReference type="EMBL" id="CAK0902552.1"/>
    </source>
</evidence>
<dbReference type="EMBL" id="CAUYUJ010021087">
    <property type="protein sequence ID" value="CAK0902551.1"/>
    <property type="molecule type" value="Genomic_DNA"/>
</dbReference>
<comment type="caution">
    <text evidence="2">The sequence shown here is derived from an EMBL/GenBank/DDBJ whole genome shotgun (WGS) entry which is preliminary data.</text>
</comment>
<evidence type="ECO:0008006" key="4">
    <source>
        <dbReference type="Google" id="ProtNLM"/>
    </source>
</evidence>
<accession>A0ABN9XRQ5</accession>
<organism evidence="2 3">
    <name type="scientific">Prorocentrum cordatum</name>
    <dbReference type="NCBI Taxonomy" id="2364126"/>
    <lineage>
        <taxon>Eukaryota</taxon>
        <taxon>Sar</taxon>
        <taxon>Alveolata</taxon>
        <taxon>Dinophyceae</taxon>
        <taxon>Prorocentrales</taxon>
        <taxon>Prorocentraceae</taxon>
        <taxon>Prorocentrum</taxon>
    </lineage>
</organism>